<dbReference type="EMBL" id="GEDG01031126">
    <property type="protein sequence ID" value="JAP11554.1"/>
    <property type="molecule type" value="Transcribed_RNA"/>
</dbReference>
<sequence length="72" mass="8240">MLDIIACLTHMTANTQNPWRIPFLLIKKNYYSGTIASPIHQYSTTVNTLNWISFATFIADTEGALFNWLCEL</sequence>
<reference evidence="1" key="1">
    <citation type="submission" date="2015-12" db="EMBL/GenBank/DDBJ databases">
        <title>Gene expression during late stages of embryo sac development: a critical building block for successful pollen-pistil interactions.</title>
        <authorList>
            <person name="Liu Y."/>
            <person name="Joly V."/>
            <person name="Sabar M."/>
            <person name="Matton D.P."/>
        </authorList>
    </citation>
    <scope>NUCLEOTIDE SEQUENCE</scope>
</reference>
<proteinExistence type="predicted"/>
<evidence type="ECO:0000313" key="1">
    <source>
        <dbReference type="EMBL" id="JAP11554.1"/>
    </source>
</evidence>
<accession>A0A0V0GTJ9</accession>
<protein>
    <submittedName>
        <fullName evidence="1">Putative ovule protein</fullName>
    </submittedName>
</protein>
<dbReference type="AlphaFoldDB" id="A0A0V0GTJ9"/>
<organism evidence="1">
    <name type="scientific">Solanum chacoense</name>
    <name type="common">Chaco potato</name>
    <dbReference type="NCBI Taxonomy" id="4108"/>
    <lineage>
        <taxon>Eukaryota</taxon>
        <taxon>Viridiplantae</taxon>
        <taxon>Streptophyta</taxon>
        <taxon>Embryophyta</taxon>
        <taxon>Tracheophyta</taxon>
        <taxon>Spermatophyta</taxon>
        <taxon>Magnoliopsida</taxon>
        <taxon>eudicotyledons</taxon>
        <taxon>Gunneridae</taxon>
        <taxon>Pentapetalae</taxon>
        <taxon>asterids</taxon>
        <taxon>lamiids</taxon>
        <taxon>Solanales</taxon>
        <taxon>Solanaceae</taxon>
        <taxon>Solanoideae</taxon>
        <taxon>Solaneae</taxon>
        <taxon>Solanum</taxon>
    </lineage>
</organism>
<name>A0A0V0GTJ9_SOLCH</name>